<keyword evidence="1" id="KW-0472">Membrane</keyword>
<name>A0A5C3QHC6_9AGAR</name>
<proteinExistence type="predicted"/>
<evidence type="ECO:0000313" key="3">
    <source>
        <dbReference type="Proteomes" id="UP000305067"/>
    </source>
</evidence>
<dbReference type="Proteomes" id="UP000305067">
    <property type="component" value="Unassembled WGS sequence"/>
</dbReference>
<accession>A0A5C3QHC6</accession>
<dbReference type="AlphaFoldDB" id="A0A5C3QHC6"/>
<keyword evidence="1" id="KW-1133">Transmembrane helix</keyword>
<protein>
    <submittedName>
        <fullName evidence="2">Uncharacterized protein</fullName>
    </submittedName>
</protein>
<reference evidence="2 3" key="1">
    <citation type="journal article" date="2019" name="Nat. Ecol. Evol.">
        <title>Megaphylogeny resolves global patterns of mushroom evolution.</title>
        <authorList>
            <person name="Varga T."/>
            <person name="Krizsan K."/>
            <person name="Foldi C."/>
            <person name="Dima B."/>
            <person name="Sanchez-Garcia M."/>
            <person name="Sanchez-Ramirez S."/>
            <person name="Szollosi G.J."/>
            <person name="Szarkandi J.G."/>
            <person name="Papp V."/>
            <person name="Albert L."/>
            <person name="Andreopoulos W."/>
            <person name="Angelini C."/>
            <person name="Antonin V."/>
            <person name="Barry K.W."/>
            <person name="Bougher N.L."/>
            <person name="Buchanan P."/>
            <person name="Buyck B."/>
            <person name="Bense V."/>
            <person name="Catcheside P."/>
            <person name="Chovatia M."/>
            <person name="Cooper J."/>
            <person name="Damon W."/>
            <person name="Desjardin D."/>
            <person name="Finy P."/>
            <person name="Geml J."/>
            <person name="Haridas S."/>
            <person name="Hughes K."/>
            <person name="Justo A."/>
            <person name="Karasinski D."/>
            <person name="Kautmanova I."/>
            <person name="Kiss B."/>
            <person name="Kocsube S."/>
            <person name="Kotiranta H."/>
            <person name="LaButti K.M."/>
            <person name="Lechner B.E."/>
            <person name="Liimatainen K."/>
            <person name="Lipzen A."/>
            <person name="Lukacs Z."/>
            <person name="Mihaltcheva S."/>
            <person name="Morgado L.N."/>
            <person name="Niskanen T."/>
            <person name="Noordeloos M.E."/>
            <person name="Ohm R.A."/>
            <person name="Ortiz-Santana B."/>
            <person name="Ovrebo C."/>
            <person name="Racz N."/>
            <person name="Riley R."/>
            <person name="Savchenko A."/>
            <person name="Shiryaev A."/>
            <person name="Soop K."/>
            <person name="Spirin V."/>
            <person name="Szebenyi C."/>
            <person name="Tomsovsky M."/>
            <person name="Tulloss R.E."/>
            <person name="Uehling J."/>
            <person name="Grigoriev I.V."/>
            <person name="Vagvolgyi C."/>
            <person name="Papp T."/>
            <person name="Martin F.M."/>
            <person name="Miettinen O."/>
            <person name="Hibbett D.S."/>
            <person name="Nagy L.G."/>
        </authorList>
    </citation>
    <scope>NUCLEOTIDE SEQUENCE [LARGE SCALE GENOMIC DNA]</scope>
    <source>
        <strain evidence="2 3">CBS 309.79</strain>
    </source>
</reference>
<keyword evidence="3" id="KW-1185">Reference proteome</keyword>
<evidence type="ECO:0000256" key="1">
    <source>
        <dbReference type="SAM" id="Phobius"/>
    </source>
</evidence>
<dbReference type="EMBL" id="ML178828">
    <property type="protein sequence ID" value="TFL00668.1"/>
    <property type="molecule type" value="Genomic_DNA"/>
</dbReference>
<evidence type="ECO:0000313" key="2">
    <source>
        <dbReference type="EMBL" id="TFL00668.1"/>
    </source>
</evidence>
<sequence>MVYLVSRCLVPPFHHISVGVILGGFDMMAPRLRFCHFGGVFSLGLIAASPISTIL</sequence>
<organism evidence="2 3">
    <name type="scientific">Pterulicium gracile</name>
    <dbReference type="NCBI Taxonomy" id="1884261"/>
    <lineage>
        <taxon>Eukaryota</taxon>
        <taxon>Fungi</taxon>
        <taxon>Dikarya</taxon>
        <taxon>Basidiomycota</taxon>
        <taxon>Agaricomycotina</taxon>
        <taxon>Agaricomycetes</taxon>
        <taxon>Agaricomycetidae</taxon>
        <taxon>Agaricales</taxon>
        <taxon>Pleurotineae</taxon>
        <taxon>Pterulaceae</taxon>
        <taxon>Pterulicium</taxon>
    </lineage>
</organism>
<gene>
    <name evidence="2" type="ORF">BDV98DRAFT_569395</name>
</gene>
<feature type="non-terminal residue" evidence="2">
    <location>
        <position position="55"/>
    </location>
</feature>
<keyword evidence="1" id="KW-0812">Transmembrane</keyword>
<feature type="transmembrane region" description="Helical" evidence="1">
    <location>
        <begin position="34"/>
        <end position="54"/>
    </location>
</feature>